<name>A0ABR1IPT0_9AGAR</name>
<dbReference type="InterPro" id="IPR001810">
    <property type="entry name" value="F-box_dom"/>
</dbReference>
<evidence type="ECO:0000259" key="2">
    <source>
        <dbReference type="PROSITE" id="PS50181"/>
    </source>
</evidence>
<dbReference type="CDD" id="cd22150">
    <property type="entry name" value="F-box_CeFBXA-like"/>
    <property type="match status" value="1"/>
</dbReference>
<dbReference type="SMART" id="SM00256">
    <property type="entry name" value="FBOX"/>
    <property type="match status" value="1"/>
</dbReference>
<keyword evidence="4" id="KW-1185">Reference proteome</keyword>
<accession>A0ABR1IPT0</accession>
<evidence type="ECO:0000256" key="1">
    <source>
        <dbReference type="SAM" id="MobiDB-lite"/>
    </source>
</evidence>
<feature type="region of interest" description="Disordered" evidence="1">
    <location>
        <begin position="1"/>
        <end position="58"/>
    </location>
</feature>
<dbReference type="Proteomes" id="UP001498398">
    <property type="component" value="Unassembled WGS sequence"/>
</dbReference>
<protein>
    <recommendedName>
        <fullName evidence="2">F-box domain-containing protein</fullName>
    </recommendedName>
</protein>
<dbReference type="SUPFAM" id="SSF81383">
    <property type="entry name" value="F-box domain"/>
    <property type="match status" value="1"/>
</dbReference>
<sequence>MRPSLSNLLCDSSQSSGQSEATHPTSLPVKVESTGPVIIADVKPSSSKRKREDSEQLATVTDHPSKVRRNVARRGKLYLFLDMPLDIVYEILGHLEPLDILRLARTSRDLRSFLMIRERSSIWRTARSNVGLPSPPDSMSEPAFANLVFDGYCHKCECNMRQTENILWAFSLRLCNGCRSKEFRPSWGMFQLLDVTSQQVMLHGCLPAERGIYYMESMVMDHVAEYKRLVGDAEKLDIYLAERMSLTMARQERVNVYEAWMKTREQERIQDREKLRERRQKAILRKLSELGWQEEIDNLSPRSDFHSCPLVREPKEFTDRVWIRIKDPIIELMEQIKAVRMRQVVYRNRYEVLRRMYPVYCNQQHPGIILPSLADIINLPSIKQIAELPSEAGSTSLPSDNIFEFLSTELADISRAWYDEKCAELVSIAAREVPGFKLEDLFLATTVFKCTRAKCDTRLLTFPLVLTHPCTSSYCFKRSNLKGLRGDQRWFGSSPWNQGGDRIVYDSDGSQIIRAFVETMKLDPDIVTVNDMNEFCVIVECLTCGRDVYRGHKFMFWMHALNHGRRHPNSTWSFKISTTVNVTENEAFLKAENKAIITNGSAPLARKLFGCVQCSNSSDTQAQLGTQRFSRRELITHFCTTHGKQSRDIQRSDWLWTANISLNDIPSLIFCNLPCIP</sequence>
<gene>
    <name evidence="3" type="ORF">VKT23_019265</name>
</gene>
<feature type="domain" description="F-box" evidence="2">
    <location>
        <begin position="77"/>
        <end position="126"/>
    </location>
</feature>
<reference evidence="3 4" key="1">
    <citation type="submission" date="2024-01" db="EMBL/GenBank/DDBJ databases">
        <title>A draft genome for the cacao thread blight pathogen Marasmiellus scandens.</title>
        <authorList>
            <person name="Baruah I.K."/>
            <person name="Leung J."/>
            <person name="Bukari Y."/>
            <person name="Amoako-Attah I."/>
            <person name="Meinhardt L.W."/>
            <person name="Bailey B.A."/>
            <person name="Cohen S.P."/>
        </authorList>
    </citation>
    <scope>NUCLEOTIDE SEQUENCE [LARGE SCALE GENOMIC DNA]</scope>
    <source>
        <strain evidence="3 4">GH-19</strain>
    </source>
</reference>
<dbReference type="InterPro" id="IPR036047">
    <property type="entry name" value="F-box-like_dom_sf"/>
</dbReference>
<proteinExistence type="predicted"/>
<dbReference type="Pfam" id="PF00646">
    <property type="entry name" value="F-box"/>
    <property type="match status" value="1"/>
</dbReference>
<feature type="compositionally biased region" description="Polar residues" evidence="1">
    <location>
        <begin position="1"/>
        <end position="25"/>
    </location>
</feature>
<dbReference type="PROSITE" id="PS50181">
    <property type="entry name" value="FBOX"/>
    <property type="match status" value="1"/>
</dbReference>
<evidence type="ECO:0000313" key="3">
    <source>
        <dbReference type="EMBL" id="KAK7436188.1"/>
    </source>
</evidence>
<dbReference type="EMBL" id="JBANRG010000097">
    <property type="protein sequence ID" value="KAK7436188.1"/>
    <property type="molecule type" value="Genomic_DNA"/>
</dbReference>
<evidence type="ECO:0000313" key="4">
    <source>
        <dbReference type="Proteomes" id="UP001498398"/>
    </source>
</evidence>
<comment type="caution">
    <text evidence="3">The sequence shown here is derived from an EMBL/GenBank/DDBJ whole genome shotgun (WGS) entry which is preliminary data.</text>
</comment>
<organism evidence="3 4">
    <name type="scientific">Marasmiellus scandens</name>
    <dbReference type="NCBI Taxonomy" id="2682957"/>
    <lineage>
        <taxon>Eukaryota</taxon>
        <taxon>Fungi</taxon>
        <taxon>Dikarya</taxon>
        <taxon>Basidiomycota</taxon>
        <taxon>Agaricomycotina</taxon>
        <taxon>Agaricomycetes</taxon>
        <taxon>Agaricomycetidae</taxon>
        <taxon>Agaricales</taxon>
        <taxon>Marasmiineae</taxon>
        <taxon>Omphalotaceae</taxon>
        <taxon>Marasmiellus</taxon>
    </lineage>
</organism>